<dbReference type="PANTHER" id="PTHR47947:SF1">
    <property type="entry name" value="CYTOCHROME P450 82E3"/>
    <property type="match status" value="1"/>
</dbReference>
<evidence type="ECO:0008006" key="12">
    <source>
        <dbReference type="Google" id="ProtNLM"/>
    </source>
</evidence>
<dbReference type="GO" id="GO:0004497">
    <property type="term" value="F:monooxygenase activity"/>
    <property type="evidence" value="ECO:0007669"/>
    <property type="project" value="UniProtKB-KW"/>
</dbReference>
<keyword evidence="4" id="KW-0479">Metal-binding</keyword>
<organism evidence="10 11">
    <name type="scientific">Carya illinoinensis</name>
    <name type="common">Pecan</name>
    <dbReference type="NCBI Taxonomy" id="32201"/>
    <lineage>
        <taxon>Eukaryota</taxon>
        <taxon>Viridiplantae</taxon>
        <taxon>Streptophyta</taxon>
        <taxon>Embryophyta</taxon>
        <taxon>Tracheophyta</taxon>
        <taxon>Spermatophyta</taxon>
        <taxon>Magnoliopsida</taxon>
        <taxon>eudicotyledons</taxon>
        <taxon>Gunneridae</taxon>
        <taxon>Pentapetalae</taxon>
        <taxon>rosids</taxon>
        <taxon>fabids</taxon>
        <taxon>Fagales</taxon>
        <taxon>Juglandaceae</taxon>
        <taxon>Carya</taxon>
    </lineage>
</organism>
<evidence type="ECO:0000256" key="6">
    <source>
        <dbReference type="ARBA" id="ARBA00023002"/>
    </source>
</evidence>
<evidence type="ECO:0000256" key="2">
    <source>
        <dbReference type="ARBA" id="ARBA00022617"/>
    </source>
</evidence>
<sequence>MYFWYWWCTLYKLWRVRNGRSPTIKGMLAPEPAGGWPIIGHRHQIRGQNPIARTLAAMADKHGPIFMIRLGTKHALVIKNHEAVEPGQGGD</sequence>
<keyword evidence="3" id="KW-0812">Transmembrane</keyword>
<evidence type="ECO:0000256" key="3">
    <source>
        <dbReference type="ARBA" id="ARBA00022692"/>
    </source>
</evidence>
<accession>A0A922ABW5</accession>
<dbReference type="InterPro" id="IPR050651">
    <property type="entry name" value="Plant_Cytochrome_P450_Monoox"/>
</dbReference>
<evidence type="ECO:0000256" key="8">
    <source>
        <dbReference type="ARBA" id="ARBA00023033"/>
    </source>
</evidence>
<proteinExistence type="predicted"/>
<reference evidence="10" key="1">
    <citation type="submission" date="2021-01" db="EMBL/GenBank/DDBJ databases">
        <authorList>
            <person name="Lovell J.T."/>
            <person name="Bentley N."/>
            <person name="Bhattarai G."/>
            <person name="Jenkins J.W."/>
            <person name="Sreedasyam A."/>
            <person name="Alarcon Y."/>
            <person name="Bock C."/>
            <person name="Boston L."/>
            <person name="Carlson J."/>
            <person name="Cervantes K."/>
            <person name="Clermont K."/>
            <person name="Krom N."/>
            <person name="Kubenka K."/>
            <person name="Mamidi S."/>
            <person name="Mattison C."/>
            <person name="Monteros M."/>
            <person name="Pisani C."/>
            <person name="Plott C."/>
            <person name="Rajasekar S."/>
            <person name="Rhein H.S."/>
            <person name="Rohla C."/>
            <person name="Song M."/>
            <person name="Hilaire R.S."/>
            <person name="Shu S."/>
            <person name="Wells L."/>
            <person name="Wang X."/>
            <person name="Webber J."/>
            <person name="Heerema R.J."/>
            <person name="Klein P."/>
            <person name="Conner P."/>
            <person name="Grauke L."/>
            <person name="Grimwood J."/>
            <person name="Schmutz J."/>
            <person name="Randall J.J."/>
        </authorList>
    </citation>
    <scope>NUCLEOTIDE SEQUENCE</scope>
    <source>
        <tissue evidence="10">Leaf</tissue>
    </source>
</reference>
<keyword evidence="6" id="KW-0560">Oxidoreductase</keyword>
<dbReference type="GO" id="GO:0020037">
    <property type="term" value="F:heme binding"/>
    <property type="evidence" value="ECO:0007669"/>
    <property type="project" value="InterPro"/>
</dbReference>
<keyword evidence="8" id="KW-0503">Monooxygenase</keyword>
<evidence type="ECO:0000256" key="1">
    <source>
        <dbReference type="ARBA" id="ARBA00004167"/>
    </source>
</evidence>
<keyword evidence="2" id="KW-0349">Heme</keyword>
<protein>
    <recommendedName>
        <fullName evidence="12">Cytochrome P450</fullName>
    </recommendedName>
</protein>
<dbReference type="Proteomes" id="UP000811246">
    <property type="component" value="Chromosome 14"/>
</dbReference>
<evidence type="ECO:0000256" key="5">
    <source>
        <dbReference type="ARBA" id="ARBA00022989"/>
    </source>
</evidence>
<gene>
    <name evidence="10" type="ORF">I3842_14G041500</name>
</gene>
<dbReference type="GO" id="GO:0016705">
    <property type="term" value="F:oxidoreductase activity, acting on paired donors, with incorporation or reduction of molecular oxygen"/>
    <property type="evidence" value="ECO:0007669"/>
    <property type="project" value="InterPro"/>
</dbReference>
<evidence type="ECO:0000313" key="10">
    <source>
        <dbReference type="EMBL" id="KAG6677750.1"/>
    </source>
</evidence>
<keyword evidence="9" id="KW-0472">Membrane</keyword>
<dbReference type="InterPro" id="IPR001128">
    <property type="entry name" value="Cyt_P450"/>
</dbReference>
<evidence type="ECO:0000313" key="11">
    <source>
        <dbReference type="Proteomes" id="UP000811246"/>
    </source>
</evidence>
<keyword evidence="5" id="KW-1133">Transmembrane helix</keyword>
<keyword evidence="7" id="KW-0408">Iron</keyword>
<dbReference type="GO" id="GO:0016020">
    <property type="term" value="C:membrane"/>
    <property type="evidence" value="ECO:0007669"/>
    <property type="project" value="UniProtKB-SubCell"/>
</dbReference>
<dbReference type="PANTHER" id="PTHR47947">
    <property type="entry name" value="CYTOCHROME P450 82C3-RELATED"/>
    <property type="match status" value="1"/>
</dbReference>
<dbReference type="EMBL" id="CM031838">
    <property type="protein sequence ID" value="KAG6677750.1"/>
    <property type="molecule type" value="Genomic_DNA"/>
</dbReference>
<comment type="subcellular location">
    <subcellularLocation>
        <location evidence="1">Membrane</location>
        <topology evidence="1">Single-pass membrane protein</topology>
    </subcellularLocation>
</comment>
<evidence type="ECO:0000256" key="7">
    <source>
        <dbReference type="ARBA" id="ARBA00023004"/>
    </source>
</evidence>
<dbReference type="AlphaFoldDB" id="A0A922ABW5"/>
<dbReference type="Pfam" id="PF00067">
    <property type="entry name" value="p450"/>
    <property type="match status" value="1"/>
</dbReference>
<evidence type="ECO:0000256" key="9">
    <source>
        <dbReference type="ARBA" id="ARBA00023136"/>
    </source>
</evidence>
<dbReference type="GO" id="GO:0005506">
    <property type="term" value="F:iron ion binding"/>
    <property type="evidence" value="ECO:0007669"/>
    <property type="project" value="InterPro"/>
</dbReference>
<evidence type="ECO:0000256" key="4">
    <source>
        <dbReference type="ARBA" id="ARBA00022723"/>
    </source>
</evidence>
<comment type="caution">
    <text evidence="10">The sequence shown here is derived from an EMBL/GenBank/DDBJ whole genome shotgun (WGS) entry which is preliminary data.</text>
</comment>
<name>A0A922ABW5_CARIL</name>